<keyword evidence="2" id="KW-1185">Reference proteome</keyword>
<comment type="caution">
    <text evidence="1">The sequence shown here is derived from an EMBL/GenBank/DDBJ whole genome shotgun (WGS) entry which is preliminary data.</text>
</comment>
<dbReference type="RefSeq" id="WP_231449149.1">
    <property type="nucleotide sequence ID" value="NZ_JAJOMB010000028.1"/>
</dbReference>
<gene>
    <name evidence="1" type="ORF">LR394_35910</name>
</gene>
<evidence type="ECO:0000313" key="2">
    <source>
        <dbReference type="Proteomes" id="UP001138997"/>
    </source>
</evidence>
<name>A0A9X1NJN2_9ACTN</name>
<dbReference type="Proteomes" id="UP001138997">
    <property type="component" value="Unassembled WGS sequence"/>
</dbReference>
<evidence type="ECO:0000313" key="1">
    <source>
        <dbReference type="EMBL" id="MCD5316297.1"/>
    </source>
</evidence>
<protein>
    <submittedName>
        <fullName evidence="1">Uncharacterized protein</fullName>
    </submittedName>
</protein>
<reference evidence="1" key="1">
    <citation type="submission" date="2021-11" db="EMBL/GenBank/DDBJ databases">
        <title>Streptomyces corallinus and Kineosporia corallina sp. nov., two new coral-derived marine actinobacteria.</title>
        <authorList>
            <person name="Buangrab K."/>
            <person name="Sutthacheep M."/>
            <person name="Yeemin T."/>
            <person name="Harunari E."/>
            <person name="Igarashi Y."/>
            <person name="Sripreechasak P."/>
            <person name="Kanchanasin P."/>
            <person name="Tanasupawat S."/>
            <person name="Phongsopitanun W."/>
        </authorList>
    </citation>
    <scope>NUCLEOTIDE SEQUENCE</scope>
    <source>
        <strain evidence="1">JCM 31032</strain>
    </source>
</reference>
<dbReference type="AlphaFoldDB" id="A0A9X1NJN2"/>
<organism evidence="1 2">
    <name type="scientific">Kineosporia babensis</name>
    <dbReference type="NCBI Taxonomy" id="499548"/>
    <lineage>
        <taxon>Bacteria</taxon>
        <taxon>Bacillati</taxon>
        <taxon>Actinomycetota</taxon>
        <taxon>Actinomycetes</taxon>
        <taxon>Kineosporiales</taxon>
        <taxon>Kineosporiaceae</taxon>
        <taxon>Kineosporia</taxon>
    </lineage>
</organism>
<accession>A0A9X1NJN2</accession>
<proteinExistence type="predicted"/>
<sequence length="84" mass="8619">MTAIDGLVENINGVKGQYEVAVAQLVSVIDSVETTSDALAEVGADGLAEVVVRVKNALETVSADTAALVTSLENAVKVLDGARY</sequence>
<dbReference type="EMBL" id="JAJOMB010000028">
    <property type="protein sequence ID" value="MCD5316297.1"/>
    <property type="molecule type" value="Genomic_DNA"/>
</dbReference>